<keyword evidence="2" id="KW-1185">Reference proteome</keyword>
<dbReference type="EMBL" id="MNPL01009118">
    <property type="protein sequence ID" value="OQR73875.1"/>
    <property type="molecule type" value="Genomic_DNA"/>
</dbReference>
<gene>
    <name evidence="1" type="ORF">BIW11_03499</name>
</gene>
<proteinExistence type="predicted"/>
<sequence length="26" mass="2711">MDGAVNNSLSNDATTHAVASLKIRPK</sequence>
<reference evidence="1 2" key="1">
    <citation type="journal article" date="2017" name="Gigascience">
        <title>Draft genome of the honey bee ectoparasitic mite, Tropilaelaps mercedesae, is shaped by the parasitic life history.</title>
        <authorList>
            <person name="Dong X."/>
            <person name="Armstrong S.D."/>
            <person name="Xia D."/>
            <person name="Makepeace B.L."/>
            <person name="Darby A.C."/>
            <person name="Kadowaki T."/>
        </authorList>
    </citation>
    <scope>NUCLEOTIDE SEQUENCE [LARGE SCALE GENOMIC DNA]</scope>
    <source>
        <strain evidence="1">Wuxi-XJTLU</strain>
    </source>
</reference>
<dbReference type="AlphaFoldDB" id="A0A1V9XK32"/>
<organism evidence="1 2">
    <name type="scientific">Tropilaelaps mercedesae</name>
    <dbReference type="NCBI Taxonomy" id="418985"/>
    <lineage>
        <taxon>Eukaryota</taxon>
        <taxon>Metazoa</taxon>
        <taxon>Ecdysozoa</taxon>
        <taxon>Arthropoda</taxon>
        <taxon>Chelicerata</taxon>
        <taxon>Arachnida</taxon>
        <taxon>Acari</taxon>
        <taxon>Parasitiformes</taxon>
        <taxon>Mesostigmata</taxon>
        <taxon>Gamasina</taxon>
        <taxon>Dermanyssoidea</taxon>
        <taxon>Laelapidae</taxon>
        <taxon>Tropilaelaps</taxon>
    </lineage>
</organism>
<evidence type="ECO:0000313" key="2">
    <source>
        <dbReference type="Proteomes" id="UP000192247"/>
    </source>
</evidence>
<dbReference type="Proteomes" id="UP000192247">
    <property type="component" value="Unassembled WGS sequence"/>
</dbReference>
<evidence type="ECO:0000313" key="1">
    <source>
        <dbReference type="EMBL" id="OQR73875.1"/>
    </source>
</evidence>
<comment type="caution">
    <text evidence="1">The sequence shown here is derived from an EMBL/GenBank/DDBJ whole genome shotgun (WGS) entry which is preliminary data.</text>
</comment>
<dbReference type="InParanoid" id="A0A1V9XK32"/>
<protein>
    <submittedName>
        <fullName evidence="1">Uncharacterized protein</fullName>
    </submittedName>
</protein>
<accession>A0A1V9XK32</accession>
<name>A0A1V9XK32_9ACAR</name>